<evidence type="ECO:0000256" key="5">
    <source>
        <dbReference type="SAM" id="MobiDB-lite"/>
    </source>
</evidence>
<organism evidence="7 8">
    <name type="scientific">Tsukamurella strandjordii</name>
    <dbReference type="NCBI Taxonomy" id="147577"/>
    <lineage>
        <taxon>Bacteria</taxon>
        <taxon>Bacillati</taxon>
        <taxon>Actinomycetota</taxon>
        <taxon>Actinomycetes</taxon>
        <taxon>Mycobacteriales</taxon>
        <taxon>Tsukamurellaceae</taxon>
        <taxon>Tsukamurella</taxon>
    </lineage>
</organism>
<dbReference type="PANTHER" id="PTHR30168">
    <property type="entry name" value="PUTATIVE MEMBRANE PROTEIN YPFJ"/>
    <property type="match status" value="1"/>
</dbReference>
<feature type="region of interest" description="Disordered" evidence="5">
    <location>
        <begin position="1"/>
        <end position="69"/>
    </location>
</feature>
<feature type="transmembrane region" description="Helical" evidence="6">
    <location>
        <begin position="143"/>
        <end position="166"/>
    </location>
</feature>
<feature type="compositionally biased region" description="Basic and acidic residues" evidence="5">
    <location>
        <begin position="405"/>
        <end position="418"/>
    </location>
</feature>
<dbReference type="RefSeq" id="WP_305111568.1">
    <property type="nucleotide sequence ID" value="NZ_JAUTIX010000004.1"/>
</dbReference>
<evidence type="ECO:0000313" key="7">
    <source>
        <dbReference type="EMBL" id="MDP0398783.1"/>
    </source>
</evidence>
<keyword evidence="8" id="KW-1185">Reference proteome</keyword>
<dbReference type="AlphaFoldDB" id="A0AA90SM33"/>
<evidence type="ECO:0000313" key="8">
    <source>
        <dbReference type="Proteomes" id="UP001178281"/>
    </source>
</evidence>
<reference evidence="7" key="1">
    <citation type="submission" date="2023-08" db="EMBL/GenBank/DDBJ databases">
        <title>The draft genome of Tsukamurella strandjordii strain 050030.</title>
        <authorList>
            <person name="Zhao F."/>
            <person name="Feng Y."/>
            <person name="Zong Z."/>
        </authorList>
    </citation>
    <scope>NUCLEOTIDE SEQUENCE</scope>
    <source>
        <strain evidence="7">050030</strain>
    </source>
</reference>
<comment type="subcellular location">
    <subcellularLocation>
        <location evidence="1">Membrane</location>
        <topology evidence="1">Single-pass membrane protein</topology>
    </subcellularLocation>
</comment>
<proteinExistence type="predicted"/>
<dbReference type="EMBL" id="JAUTIX010000004">
    <property type="protein sequence ID" value="MDP0398783.1"/>
    <property type="molecule type" value="Genomic_DNA"/>
</dbReference>
<dbReference type="Proteomes" id="UP001178281">
    <property type="component" value="Unassembled WGS sequence"/>
</dbReference>
<feature type="compositionally biased region" description="Low complexity" evidence="5">
    <location>
        <begin position="60"/>
        <end position="69"/>
    </location>
</feature>
<evidence type="ECO:0000256" key="3">
    <source>
        <dbReference type="ARBA" id="ARBA00022989"/>
    </source>
</evidence>
<sequence>MGYPQDPSGGRGGQGQRRPYAPVPPPPRAPRPAPVRGATGQYRVAARPRPTTPPPPAWVPPQQQRPVAPQYRPVPAPRRTVPAAPPRAVPHQQWSMPAAAPYRIPAGPRQPVRSGYPQANWQQPAWQQAAWAPRPPAKADNTWLIMLLIAIVVLIALVLAGSVLFLNGRTGTDAGGTTYPGTSTVETTTTTLGTTTTSAATTSSGGIGTTPTGTAALQGNPLYANPSTGLITQPCNAVGWPSDSTAGQRFFDSISPCLDRAWGAAMRAANLTYRAPTVLVPTGQLISSPCGMTNLATENVAAFYCPSNETLYMPPKGLQVDRYGNKPVIYLAVYAHEYGHHVQRVSGIITAQTRIERQNGRTSALGLESSRRLELQAQCFSGLFVKSVSDTGGQFTRADYRTAYEDQERGDRPGDPNRTHGTLAHSQGWWDTGYQSNRLARCNTWSATSNDVA</sequence>
<gene>
    <name evidence="7" type="ORF">Q7X28_12690</name>
</gene>
<dbReference type="Pfam" id="PF04228">
    <property type="entry name" value="Zn_peptidase"/>
    <property type="match status" value="1"/>
</dbReference>
<protein>
    <submittedName>
        <fullName evidence="7">Neutral zinc metallopeptidase</fullName>
    </submittedName>
</protein>
<evidence type="ECO:0000256" key="4">
    <source>
        <dbReference type="ARBA" id="ARBA00023136"/>
    </source>
</evidence>
<keyword evidence="3 6" id="KW-1133">Transmembrane helix</keyword>
<feature type="compositionally biased region" description="Pro residues" evidence="5">
    <location>
        <begin position="21"/>
        <end position="33"/>
    </location>
</feature>
<dbReference type="PANTHER" id="PTHR30168:SF0">
    <property type="entry name" value="INNER MEMBRANE PROTEIN"/>
    <property type="match status" value="1"/>
</dbReference>
<name>A0AA90SM33_9ACTN</name>
<evidence type="ECO:0000256" key="1">
    <source>
        <dbReference type="ARBA" id="ARBA00004167"/>
    </source>
</evidence>
<comment type="caution">
    <text evidence="7">The sequence shown here is derived from an EMBL/GenBank/DDBJ whole genome shotgun (WGS) entry which is preliminary data.</text>
</comment>
<feature type="region of interest" description="Disordered" evidence="5">
    <location>
        <begin position="405"/>
        <end position="424"/>
    </location>
</feature>
<dbReference type="InterPro" id="IPR007343">
    <property type="entry name" value="Uncharacterised_pept_Zn_put"/>
</dbReference>
<feature type="compositionally biased region" description="Pro residues" evidence="5">
    <location>
        <begin position="50"/>
        <end position="59"/>
    </location>
</feature>
<keyword evidence="4 6" id="KW-0472">Membrane</keyword>
<dbReference type="GO" id="GO:0016020">
    <property type="term" value="C:membrane"/>
    <property type="evidence" value="ECO:0007669"/>
    <property type="project" value="UniProtKB-SubCell"/>
</dbReference>
<accession>A0AA90SM33</accession>
<keyword evidence="2 6" id="KW-0812">Transmembrane</keyword>
<evidence type="ECO:0000256" key="2">
    <source>
        <dbReference type="ARBA" id="ARBA00022692"/>
    </source>
</evidence>
<evidence type="ECO:0000256" key="6">
    <source>
        <dbReference type="SAM" id="Phobius"/>
    </source>
</evidence>